<dbReference type="Pfam" id="PF13619">
    <property type="entry name" value="KTSC"/>
    <property type="match status" value="1"/>
</dbReference>
<organism evidence="2 3">
    <name type="scientific">Sphingomonas paeninsulae</name>
    <dbReference type="NCBI Taxonomy" id="2319844"/>
    <lineage>
        <taxon>Bacteria</taxon>
        <taxon>Pseudomonadati</taxon>
        <taxon>Pseudomonadota</taxon>
        <taxon>Alphaproteobacteria</taxon>
        <taxon>Sphingomonadales</taxon>
        <taxon>Sphingomonadaceae</taxon>
        <taxon>Sphingomonas</taxon>
    </lineage>
</organism>
<dbReference type="OrthoDB" id="8450910at2"/>
<accession>A0A494TLG8</accession>
<keyword evidence="3" id="KW-1185">Reference proteome</keyword>
<name>A0A494TLG8_SPHPE</name>
<reference evidence="2 3" key="1">
    <citation type="submission" date="2018-09" db="EMBL/GenBank/DDBJ databases">
        <title>Sphingomonas peninsula sp. nov., isolated from fildes peninsula, Antarctic soil.</title>
        <authorList>
            <person name="Yingchao G."/>
        </authorList>
    </citation>
    <scope>NUCLEOTIDE SEQUENCE [LARGE SCALE GENOMIC DNA]</scope>
    <source>
        <strain evidence="2 3">YZ-8</strain>
    </source>
</reference>
<feature type="domain" description="KTSC" evidence="1">
    <location>
        <begin position="5"/>
        <end position="63"/>
    </location>
</feature>
<gene>
    <name evidence="2" type="ORF">D3Y57_12765</name>
</gene>
<dbReference type="Proteomes" id="UP000276254">
    <property type="component" value="Chromosome"/>
</dbReference>
<evidence type="ECO:0000259" key="1">
    <source>
        <dbReference type="Pfam" id="PF13619"/>
    </source>
</evidence>
<sequence>MQYLTSSAIRAVDYNEAMLTLTVWFTESGGPYAYYNVPKSEYRGLLAANSSGAYFNSHIRAQYAA</sequence>
<dbReference type="InterPro" id="IPR025309">
    <property type="entry name" value="KTSC_dom"/>
</dbReference>
<dbReference type="AlphaFoldDB" id="A0A494TLG8"/>
<protein>
    <submittedName>
        <fullName evidence="2">KTSC domain-containing protein</fullName>
    </submittedName>
</protein>
<proteinExistence type="predicted"/>
<evidence type="ECO:0000313" key="2">
    <source>
        <dbReference type="EMBL" id="AYJ86676.1"/>
    </source>
</evidence>
<dbReference type="RefSeq" id="WP_121153301.1">
    <property type="nucleotide sequence ID" value="NZ_CP032829.1"/>
</dbReference>
<evidence type="ECO:0000313" key="3">
    <source>
        <dbReference type="Proteomes" id="UP000276254"/>
    </source>
</evidence>
<dbReference type="EMBL" id="CP032829">
    <property type="protein sequence ID" value="AYJ86676.1"/>
    <property type="molecule type" value="Genomic_DNA"/>
</dbReference>
<dbReference type="KEGG" id="spha:D3Y57_12765"/>